<sequence length="856" mass="93212">MTLQNLADQPALIQAIFQKETELARNLILNGENVNWRDSEGRSPLHAAAYMGNADIADALILSGARSNVKDNQWRTPLHRACRSGRDDIVEVLLKHGADVSPTDRQWQTPLHVCAAYEAVQCAQYLLTVTVDGVDKGDRLGRAPLHHAAFNGHIEMVELLMAKGANLDARDKRERRPMHWAAFAGHWDVVRMLVLNGADPTAKDKDGLTPLHCAAASGQMPAATYLLSVEVMGLWPTLDPNAPTLQGHTPLHFAANNGKDKVAQLLVTFGGAVDSTANDGMTPLHLAVGSTDGTACSETLVSSGADVCAQADDGRTPLHMAAEYGRFGRVQLLLAKGAPIDAPDESGASALHVAARFGHFLLIKKLIQNNANVNRPGPRGLTPLHIAAQQGYLDPVRALIEAGANLSLVDDDGRTPLHLAAYSSNPSAEVIQYLLSAGIDHSRLDNFKRLALHYAAYRANEDHIIALIKDGSDPSAADVNGHTPLHFAASTDHEGRCVEALSRAGASFDSREADGFLPVHMAAYAGNIYTVELLLNMASPVQVPTSGHPLHLSLHHIAAARGFDDLLVKLLSRFVAQIRNLDQRPHSDMFKRVGMETDFKGRIPLHMACAKGHVKCVNHLIQAPPRGVDAMLTADRRGVTPFHLAAAFGQKACLRLLPSKSLADTKYHAIDHRKRTALMFAVSSGDAECVNFLMEAQASEQLMAQRDYKSRTCLHRAAAVGATALCKRLIEEFGCSPFDRDEQNGWTALHFAAASNRVEAAQYLLQVMADIRQKSSADSKVQLSDRRGLSPVHWAAYRGHEACLSLLLERPQLCDLGSSKFTPLHCAALVFFSRFTLRWYCSLAEKRIAWFARSYC</sequence>
<feature type="repeat" description="ANK" evidence="3">
    <location>
        <begin position="379"/>
        <end position="411"/>
    </location>
</feature>
<feature type="repeat" description="ANK" evidence="3">
    <location>
        <begin position="346"/>
        <end position="378"/>
    </location>
</feature>
<keyword evidence="1" id="KW-0677">Repeat</keyword>
<feature type="repeat" description="ANK" evidence="3">
    <location>
        <begin position="246"/>
        <end position="278"/>
    </location>
</feature>
<dbReference type="Proteomes" id="UP000887566">
    <property type="component" value="Unplaced"/>
</dbReference>
<evidence type="ECO:0000256" key="2">
    <source>
        <dbReference type="ARBA" id="ARBA00023043"/>
    </source>
</evidence>
<dbReference type="SMART" id="SM00248">
    <property type="entry name" value="ANK"/>
    <property type="match status" value="22"/>
</dbReference>
<dbReference type="SUPFAM" id="SSF48403">
    <property type="entry name" value="Ankyrin repeat"/>
    <property type="match status" value="3"/>
</dbReference>
<dbReference type="Pfam" id="PF00023">
    <property type="entry name" value="Ank"/>
    <property type="match status" value="2"/>
</dbReference>
<feature type="repeat" description="ANK" evidence="3">
    <location>
        <begin position="480"/>
        <end position="513"/>
    </location>
</feature>
<reference evidence="5" key="1">
    <citation type="submission" date="2022-11" db="UniProtKB">
        <authorList>
            <consortium name="WormBaseParasite"/>
        </authorList>
    </citation>
    <scope>IDENTIFICATION</scope>
</reference>
<feature type="repeat" description="ANK" evidence="3">
    <location>
        <begin position="600"/>
        <end position="622"/>
    </location>
</feature>
<feature type="repeat" description="ANK" evidence="3">
    <location>
        <begin position="412"/>
        <end position="446"/>
    </location>
</feature>
<feature type="repeat" description="ANK" evidence="3">
    <location>
        <begin position="514"/>
        <end position="546"/>
    </location>
</feature>
<dbReference type="PANTHER" id="PTHR24198">
    <property type="entry name" value="ANKYRIN REPEAT AND PROTEIN KINASE DOMAIN-CONTAINING PROTEIN"/>
    <property type="match status" value="1"/>
</dbReference>
<protein>
    <submittedName>
        <fullName evidence="5">Uncharacterized protein</fullName>
    </submittedName>
</protein>
<feature type="repeat" description="ANK" evidence="3">
    <location>
        <begin position="73"/>
        <end position="105"/>
    </location>
</feature>
<dbReference type="PROSITE" id="PS50088">
    <property type="entry name" value="ANK_REPEAT"/>
    <property type="match status" value="15"/>
</dbReference>
<name>A0A914X591_9BILA</name>
<dbReference type="InterPro" id="IPR036770">
    <property type="entry name" value="Ankyrin_rpt-contain_sf"/>
</dbReference>
<accession>A0A914X591</accession>
<dbReference type="PRINTS" id="PR01415">
    <property type="entry name" value="ANKYRIN"/>
</dbReference>
<evidence type="ECO:0000256" key="3">
    <source>
        <dbReference type="PROSITE-ProRule" id="PRU00023"/>
    </source>
</evidence>
<dbReference type="AlphaFoldDB" id="A0A914X591"/>
<dbReference type="WBParaSite" id="PSAMB.scaffold6550size9253.g28698.t1">
    <property type="protein sequence ID" value="PSAMB.scaffold6550size9253.g28698.t1"/>
    <property type="gene ID" value="PSAMB.scaffold6550size9253.g28698"/>
</dbReference>
<dbReference type="Pfam" id="PF13637">
    <property type="entry name" value="Ank_4"/>
    <property type="match status" value="1"/>
</dbReference>
<feature type="repeat" description="ANK" evidence="3">
    <location>
        <begin position="173"/>
        <end position="205"/>
    </location>
</feature>
<evidence type="ECO:0000313" key="4">
    <source>
        <dbReference type="Proteomes" id="UP000887566"/>
    </source>
</evidence>
<dbReference type="PANTHER" id="PTHR24198:SF165">
    <property type="entry name" value="ANKYRIN REPEAT-CONTAINING PROTEIN-RELATED"/>
    <property type="match status" value="1"/>
</dbReference>
<dbReference type="PROSITE" id="PS50297">
    <property type="entry name" value="ANK_REP_REGION"/>
    <property type="match status" value="15"/>
</dbReference>
<dbReference type="Pfam" id="PF12796">
    <property type="entry name" value="Ank_2"/>
    <property type="match status" value="7"/>
</dbReference>
<dbReference type="Gene3D" id="1.25.40.20">
    <property type="entry name" value="Ankyrin repeat-containing domain"/>
    <property type="match status" value="7"/>
</dbReference>
<keyword evidence="4" id="KW-1185">Reference proteome</keyword>
<feature type="repeat" description="ANK" evidence="3">
    <location>
        <begin position="279"/>
        <end position="312"/>
    </location>
</feature>
<feature type="repeat" description="ANK" evidence="3">
    <location>
        <begin position="40"/>
        <end position="72"/>
    </location>
</feature>
<proteinExistence type="predicted"/>
<evidence type="ECO:0000313" key="5">
    <source>
        <dbReference type="WBParaSite" id="PSAMB.scaffold6550size9253.g28698.t1"/>
    </source>
</evidence>
<feature type="repeat" description="ANK" evidence="3">
    <location>
        <begin position="744"/>
        <end position="776"/>
    </location>
</feature>
<keyword evidence="2 3" id="KW-0040">ANK repeat</keyword>
<feature type="repeat" description="ANK" evidence="3">
    <location>
        <begin position="313"/>
        <end position="345"/>
    </location>
</feature>
<evidence type="ECO:0000256" key="1">
    <source>
        <dbReference type="ARBA" id="ARBA00022737"/>
    </source>
</evidence>
<feature type="repeat" description="ANK" evidence="3">
    <location>
        <begin position="140"/>
        <end position="172"/>
    </location>
</feature>
<organism evidence="4 5">
    <name type="scientific">Plectus sambesii</name>
    <dbReference type="NCBI Taxonomy" id="2011161"/>
    <lineage>
        <taxon>Eukaryota</taxon>
        <taxon>Metazoa</taxon>
        <taxon>Ecdysozoa</taxon>
        <taxon>Nematoda</taxon>
        <taxon>Chromadorea</taxon>
        <taxon>Plectida</taxon>
        <taxon>Plectina</taxon>
        <taxon>Plectoidea</taxon>
        <taxon>Plectidae</taxon>
        <taxon>Plectus</taxon>
    </lineage>
</organism>
<dbReference type="InterPro" id="IPR002110">
    <property type="entry name" value="Ankyrin_rpt"/>
</dbReference>
<feature type="repeat" description="ANK" evidence="3">
    <location>
        <begin position="206"/>
        <end position="228"/>
    </location>
</feature>